<proteinExistence type="predicted"/>
<dbReference type="Proteomes" id="UP000239814">
    <property type="component" value="Chromosome"/>
</dbReference>
<dbReference type="EMBL" id="CP027433">
    <property type="protein sequence ID" value="AVM01184.1"/>
    <property type="molecule type" value="Genomic_DNA"/>
</dbReference>
<keyword evidence="3" id="KW-1185">Reference proteome</keyword>
<reference evidence="2 3" key="1">
    <citation type="submission" date="2018-03" db="EMBL/GenBank/DDBJ databases">
        <title>Characteristics and genome of n-alkane degrading marine bacteria Gordonia iterans isolated from crude oil contaminated in Tae-an, South Korea.</title>
        <authorList>
            <person name="Lee S.-S."/>
            <person name="Kim H."/>
        </authorList>
    </citation>
    <scope>NUCLEOTIDE SEQUENCE [LARGE SCALE GENOMIC DNA]</scope>
    <source>
        <strain evidence="2 3">Co17</strain>
    </source>
</reference>
<feature type="transmembrane region" description="Helical" evidence="1">
    <location>
        <begin position="127"/>
        <end position="151"/>
    </location>
</feature>
<sequence>MMMRAYVPADRCEPRWSQAMPRDDRTPRRLSDDDTRTVPDMAFVVAILGLVALIAGIGWLGVRAINTSTAPGYYLNERLYFRPAGGEEQSIPAPGAADTNDRDSRSDARIRVYYDPMHLDKATTDWYAVWLGPIVVVVIGTLALLFAGGLVRSALAGRRDGGSSPAAAS</sequence>
<name>A0A2S0KHM8_9ACTN</name>
<dbReference type="KEGG" id="git:C6V83_13940"/>
<evidence type="ECO:0000256" key="1">
    <source>
        <dbReference type="SAM" id="Phobius"/>
    </source>
</evidence>
<keyword evidence="1" id="KW-1133">Transmembrane helix</keyword>
<evidence type="ECO:0008006" key="4">
    <source>
        <dbReference type="Google" id="ProtNLM"/>
    </source>
</evidence>
<keyword evidence="1" id="KW-0472">Membrane</keyword>
<keyword evidence="1" id="KW-0812">Transmembrane</keyword>
<feature type="transmembrane region" description="Helical" evidence="1">
    <location>
        <begin position="41"/>
        <end position="62"/>
    </location>
</feature>
<dbReference type="AlphaFoldDB" id="A0A2S0KHM8"/>
<accession>A0A2S0KHM8</accession>
<gene>
    <name evidence="2" type="ORF">C6V83_13940</name>
</gene>
<protein>
    <recommendedName>
        <fullName evidence="4">DUF3592 domain-containing protein</fullName>
    </recommendedName>
</protein>
<evidence type="ECO:0000313" key="2">
    <source>
        <dbReference type="EMBL" id="AVM01184.1"/>
    </source>
</evidence>
<evidence type="ECO:0000313" key="3">
    <source>
        <dbReference type="Proteomes" id="UP000239814"/>
    </source>
</evidence>
<organism evidence="2 3">
    <name type="scientific">Gordonia iterans</name>
    <dbReference type="NCBI Taxonomy" id="1004901"/>
    <lineage>
        <taxon>Bacteria</taxon>
        <taxon>Bacillati</taxon>
        <taxon>Actinomycetota</taxon>
        <taxon>Actinomycetes</taxon>
        <taxon>Mycobacteriales</taxon>
        <taxon>Gordoniaceae</taxon>
        <taxon>Gordonia</taxon>
    </lineage>
</organism>